<sequence>MAAAPKPDRFDALESYVAELQEALGITVWKVTVIREASDVEAWADINPHEQAESAELRVSFDFWKQTPEHQREILAHEMLHIVTARLDQTVEAMEEAFGKIAWAVYEPQYVNATERVVDHIAKILAPNLPLPAFPKA</sequence>
<evidence type="ECO:0000313" key="1">
    <source>
        <dbReference type="EMBL" id="CAB5224039.1"/>
    </source>
</evidence>
<protein>
    <submittedName>
        <fullName evidence="1">Uncharacterized protein</fullName>
    </submittedName>
</protein>
<proteinExistence type="predicted"/>
<dbReference type="EMBL" id="LR798333">
    <property type="protein sequence ID" value="CAB5224039.1"/>
    <property type="molecule type" value="Genomic_DNA"/>
</dbReference>
<organism evidence="1">
    <name type="scientific">uncultured Caudovirales phage</name>
    <dbReference type="NCBI Taxonomy" id="2100421"/>
    <lineage>
        <taxon>Viruses</taxon>
        <taxon>Duplodnaviria</taxon>
        <taxon>Heunggongvirae</taxon>
        <taxon>Uroviricota</taxon>
        <taxon>Caudoviricetes</taxon>
        <taxon>Peduoviridae</taxon>
        <taxon>Maltschvirus</taxon>
        <taxon>Maltschvirus maltsch</taxon>
    </lineage>
</organism>
<name>A0A6J7X9J9_9CAUD</name>
<gene>
    <name evidence="1" type="ORF">UFOVP394_21</name>
</gene>
<reference evidence="1" key="1">
    <citation type="submission" date="2020-05" db="EMBL/GenBank/DDBJ databases">
        <authorList>
            <person name="Chiriac C."/>
            <person name="Salcher M."/>
            <person name="Ghai R."/>
            <person name="Kavagutti S V."/>
        </authorList>
    </citation>
    <scope>NUCLEOTIDE SEQUENCE</scope>
</reference>
<accession>A0A6J7X9J9</accession>